<dbReference type="SUPFAM" id="SSF50692">
    <property type="entry name" value="ADC-like"/>
    <property type="match status" value="1"/>
</dbReference>
<dbReference type="InterPro" id="IPR009010">
    <property type="entry name" value="Asp_de-COase-like_dom_sf"/>
</dbReference>
<dbReference type="EMBL" id="JABXXP010001248">
    <property type="protein sequence ID" value="NVN13859.1"/>
    <property type="molecule type" value="Genomic_DNA"/>
</dbReference>
<dbReference type="RefSeq" id="WP_281362899.1">
    <property type="nucleotide sequence ID" value="NZ_JABXXP010001248.1"/>
</dbReference>
<feature type="non-terminal residue" evidence="3">
    <location>
        <position position="1"/>
    </location>
</feature>
<dbReference type="Pfam" id="PF01568">
    <property type="entry name" value="Molydop_binding"/>
    <property type="match status" value="1"/>
</dbReference>
<dbReference type="GO" id="GO:0043546">
    <property type="term" value="F:molybdopterin cofactor binding"/>
    <property type="evidence" value="ECO:0007669"/>
    <property type="project" value="InterPro"/>
</dbReference>
<accession>A0A7Y7J0K9</accession>
<evidence type="ECO:0000313" key="4">
    <source>
        <dbReference type="Proteomes" id="UP000534870"/>
    </source>
</evidence>
<reference evidence="3 4" key="1">
    <citation type="submission" date="2020-06" db="EMBL/GenBank/DDBJ databases">
        <title>Description of novel acetic acid bacteria.</title>
        <authorList>
            <person name="Sombolestani A."/>
        </authorList>
    </citation>
    <scope>NUCLEOTIDE SEQUENCE [LARGE SCALE GENOMIC DNA]</scope>
    <source>
        <strain evidence="3 4">LMG 31431</strain>
    </source>
</reference>
<dbReference type="GO" id="GO:1990204">
    <property type="term" value="C:oxidoreductase complex"/>
    <property type="evidence" value="ECO:0007669"/>
    <property type="project" value="UniProtKB-ARBA"/>
</dbReference>
<dbReference type="AlphaFoldDB" id="A0A7Y7J0K9"/>
<protein>
    <submittedName>
        <fullName evidence="3">Molybdopterin oxidoreductase</fullName>
    </submittedName>
</protein>
<dbReference type="PANTHER" id="PTHR43105">
    <property type="entry name" value="RESPIRATORY NITRATE REDUCTASE"/>
    <property type="match status" value="1"/>
</dbReference>
<comment type="caution">
    <text evidence="3">The sequence shown here is derived from an EMBL/GenBank/DDBJ whole genome shotgun (WGS) entry which is preliminary data.</text>
</comment>
<evidence type="ECO:0000313" key="3">
    <source>
        <dbReference type="EMBL" id="NVN13859.1"/>
    </source>
</evidence>
<proteinExistence type="predicted"/>
<dbReference type="GO" id="GO:0045333">
    <property type="term" value="P:cellular respiration"/>
    <property type="evidence" value="ECO:0007669"/>
    <property type="project" value="UniProtKB-ARBA"/>
</dbReference>
<feature type="non-terminal residue" evidence="3">
    <location>
        <position position="184"/>
    </location>
</feature>
<dbReference type="Proteomes" id="UP000534870">
    <property type="component" value="Unassembled WGS sequence"/>
</dbReference>
<keyword evidence="1" id="KW-0560">Oxidoreductase</keyword>
<dbReference type="InterPro" id="IPR006657">
    <property type="entry name" value="MoPterin_dinucl-bd_dom"/>
</dbReference>
<dbReference type="PANTHER" id="PTHR43105:SF9">
    <property type="entry name" value="NADPH-FE(3+) OXIDOREDUCTASE SUBUNIT ALPHA"/>
    <property type="match status" value="1"/>
</dbReference>
<evidence type="ECO:0000259" key="2">
    <source>
        <dbReference type="Pfam" id="PF01568"/>
    </source>
</evidence>
<dbReference type="SUPFAM" id="SSF53706">
    <property type="entry name" value="Formate dehydrogenase/DMSO reductase, domains 1-3"/>
    <property type="match status" value="1"/>
</dbReference>
<organism evidence="3 4">
    <name type="scientific">Nguyenibacter vanlangensis</name>
    <dbReference type="NCBI Taxonomy" id="1216886"/>
    <lineage>
        <taxon>Bacteria</taxon>
        <taxon>Pseudomonadati</taxon>
        <taxon>Pseudomonadota</taxon>
        <taxon>Alphaproteobacteria</taxon>
        <taxon>Acetobacterales</taxon>
        <taxon>Acetobacteraceae</taxon>
        <taxon>Nguyenibacter</taxon>
    </lineage>
</organism>
<dbReference type="InterPro" id="IPR050123">
    <property type="entry name" value="Prok_molybdopt-oxidoreductase"/>
</dbReference>
<gene>
    <name evidence="3" type="ORF">HUK84_22410</name>
</gene>
<sequence>IARVARAMGFAEGFDFASAADVFAEASGFANPATGYDISGISHARLRAGPVQWPCPPGDQAARHPIRYVPRTGGLPVFPMPDGRAVFHPRPHMPSGDWPDADFPFVLNSGRLQHQWHTLTKTGRVEGLNRLNPGPFIEIAPTDAARLEIAEGDQVEIRSRRGRAVLPARLSDRVAPGTCFAPFH</sequence>
<name>A0A7Y7J0K9_9PROT</name>
<feature type="domain" description="Molybdopterin dinucleotide-binding" evidence="2">
    <location>
        <begin position="105"/>
        <end position="184"/>
    </location>
</feature>
<evidence type="ECO:0000256" key="1">
    <source>
        <dbReference type="ARBA" id="ARBA00023002"/>
    </source>
</evidence>
<dbReference type="GO" id="GO:0016020">
    <property type="term" value="C:membrane"/>
    <property type="evidence" value="ECO:0007669"/>
    <property type="project" value="TreeGrafter"/>
</dbReference>
<dbReference type="Gene3D" id="3.40.50.740">
    <property type="match status" value="1"/>
</dbReference>
<dbReference type="Gene3D" id="2.40.40.20">
    <property type="match status" value="1"/>
</dbReference>
<dbReference type="GO" id="GO:0016491">
    <property type="term" value="F:oxidoreductase activity"/>
    <property type="evidence" value="ECO:0007669"/>
    <property type="project" value="UniProtKB-KW"/>
</dbReference>